<dbReference type="EMBL" id="SZYD01000011">
    <property type="protein sequence ID" value="KAD4888901.1"/>
    <property type="molecule type" value="Genomic_DNA"/>
</dbReference>
<dbReference type="InterPro" id="IPR013087">
    <property type="entry name" value="Znf_C2H2_type"/>
</dbReference>
<evidence type="ECO:0000256" key="6">
    <source>
        <dbReference type="ARBA" id="ARBA00023242"/>
    </source>
</evidence>
<keyword evidence="2" id="KW-0479">Metal-binding</keyword>
<dbReference type="InterPro" id="IPR003604">
    <property type="entry name" value="Matrin/U1-like-C_Znf_C2H2"/>
</dbReference>
<dbReference type="Pfam" id="PF12874">
    <property type="entry name" value="zf-met"/>
    <property type="match status" value="3"/>
</dbReference>
<keyword evidence="3" id="KW-0677">Repeat</keyword>
<evidence type="ECO:0000256" key="3">
    <source>
        <dbReference type="ARBA" id="ARBA00022737"/>
    </source>
</evidence>
<organism evidence="9 10">
    <name type="scientific">Mikania micrantha</name>
    <name type="common">bitter vine</name>
    <dbReference type="NCBI Taxonomy" id="192012"/>
    <lineage>
        <taxon>Eukaryota</taxon>
        <taxon>Viridiplantae</taxon>
        <taxon>Streptophyta</taxon>
        <taxon>Embryophyta</taxon>
        <taxon>Tracheophyta</taxon>
        <taxon>Spermatophyta</taxon>
        <taxon>Magnoliopsida</taxon>
        <taxon>eudicotyledons</taxon>
        <taxon>Gunneridae</taxon>
        <taxon>Pentapetalae</taxon>
        <taxon>asterids</taxon>
        <taxon>campanulids</taxon>
        <taxon>Asterales</taxon>
        <taxon>Asteraceae</taxon>
        <taxon>Asteroideae</taxon>
        <taxon>Heliantheae alliance</taxon>
        <taxon>Eupatorieae</taxon>
        <taxon>Mikania</taxon>
    </lineage>
</organism>
<evidence type="ECO:0000256" key="5">
    <source>
        <dbReference type="ARBA" id="ARBA00022833"/>
    </source>
</evidence>
<dbReference type="Proteomes" id="UP000326396">
    <property type="component" value="Linkage Group LG19"/>
</dbReference>
<dbReference type="PANTHER" id="PTHR46144">
    <property type="entry name" value="ZINC FINGER PROTEIN 385B-LIKE"/>
    <property type="match status" value="1"/>
</dbReference>
<evidence type="ECO:0000256" key="1">
    <source>
        <dbReference type="ARBA" id="ARBA00004123"/>
    </source>
</evidence>
<sequence>MDADPCVVASRAELVAKEFDLTASEHAGVSLTEASTITSTTSDHPTNHSAVVSQTVKDLLTTKTENKNTSFNSYDVCNVNCNSEISFKKHMERKIDLTQKPTSLSTVKQEASSPDPLDQEPAKKMNDVTQKLLVLTATEQETQSFVANGISDPESKNKNQDLLQKAAEFRSLSVYDFPQPGPSYPKIVTVEIDESFLKNGVLNPTSVSRTPIQPCNVDTQNRPAKCFDKNVESKQHKKNETWCEICKITCSSNDYSKHQSGKKHIKNSKKLENIPKSPSTIDSVTAWPAENMKLTKGEVVNPNEGNSAKCELCGVYYTSTEMLNQHISGKKHQKNLKKFEKQCVVSPRVAKTPSPEPMNEEGEIVFSDTSKRKANDSSASQEDADAAKRQKMNEEQGCGVLVVCKGCNVVCNGLEAYKTHNCRV</sequence>
<dbReference type="OrthoDB" id="1742756at2759"/>
<gene>
    <name evidence="9" type="ORF">E3N88_20974</name>
</gene>
<dbReference type="GO" id="GO:0003676">
    <property type="term" value="F:nucleic acid binding"/>
    <property type="evidence" value="ECO:0007669"/>
    <property type="project" value="InterPro"/>
</dbReference>
<dbReference type="Gene3D" id="3.30.160.60">
    <property type="entry name" value="Classic Zinc Finger"/>
    <property type="match status" value="2"/>
</dbReference>
<dbReference type="InterPro" id="IPR000690">
    <property type="entry name" value="Matrin/U1-C_Znf_C2H2"/>
</dbReference>
<evidence type="ECO:0000256" key="7">
    <source>
        <dbReference type="SAM" id="MobiDB-lite"/>
    </source>
</evidence>
<proteinExistence type="predicted"/>
<evidence type="ECO:0000256" key="4">
    <source>
        <dbReference type="ARBA" id="ARBA00022771"/>
    </source>
</evidence>
<keyword evidence="10" id="KW-1185">Reference proteome</keyword>
<dbReference type="SMART" id="SM00451">
    <property type="entry name" value="ZnF_U1"/>
    <property type="match status" value="2"/>
</dbReference>
<name>A0A5N6NIK1_9ASTR</name>
<dbReference type="GO" id="GO:0008270">
    <property type="term" value="F:zinc ion binding"/>
    <property type="evidence" value="ECO:0007669"/>
    <property type="project" value="UniProtKB-KW"/>
</dbReference>
<comment type="caution">
    <text evidence="9">The sequence shown here is derived from an EMBL/GenBank/DDBJ whole genome shotgun (WGS) entry which is preliminary data.</text>
</comment>
<feature type="compositionally biased region" description="Polar residues" evidence="7">
    <location>
        <begin position="99"/>
        <end position="112"/>
    </location>
</feature>
<feature type="region of interest" description="Disordered" evidence="7">
    <location>
        <begin position="347"/>
        <end position="388"/>
    </location>
</feature>
<keyword evidence="4" id="KW-0863">Zinc-finger</keyword>
<keyword evidence="5" id="KW-0862">Zinc</keyword>
<reference evidence="9 10" key="1">
    <citation type="submission" date="2019-05" db="EMBL/GenBank/DDBJ databases">
        <title>Mikania micrantha, genome provides insights into the molecular mechanism of rapid growth.</title>
        <authorList>
            <person name="Liu B."/>
        </authorList>
    </citation>
    <scope>NUCLEOTIDE SEQUENCE [LARGE SCALE GENOMIC DNA]</scope>
    <source>
        <strain evidence="9">NLD-2019</strain>
        <tissue evidence="9">Leaf</tissue>
    </source>
</reference>
<comment type="subcellular location">
    <subcellularLocation>
        <location evidence="1">Nucleus</location>
    </subcellularLocation>
</comment>
<dbReference type="GO" id="GO:0005634">
    <property type="term" value="C:nucleus"/>
    <property type="evidence" value="ECO:0007669"/>
    <property type="project" value="UniProtKB-SubCell"/>
</dbReference>
<evidence type="ECO:0000256" key="2">
    <source>
        <dbReference type="ARBA" id="ARBA00022723"/>
    </source>
</evidence>
<keyword evidence="6" id="KW-0539">Nucleus</keyword>
<dbReference type="AlphaFoldDB" id="A0A5N6NIK1"/>
<feature type="region of interest" description="Disordered" evidence="7">
    <location>
        <begin position="98"/>
        <end position="122"/>
    </location>
</feature>
<accession>A0A5N6NIK1</accession>
<protein>
    <recommendedName>
        <fullName evidence="8">Matrin-type domain-containing protein</fullName>
    </recommendedName>
</protein>
<feature type="domain" description="Matrin-type" evidence="8">
    <location>
        <begin position="308"/>
        <end position="338"/>
    </location>
</feature>
<dbReference type="PANTHER" id="PTHR46144:SF6">
    <property type="entry name" value="C2H2-TYPE DOMAIN-CONTAINING PROTEIN"/>
    <property type="match status" value="1"/>
</dbReference>
<dbReference type="InterPro" id="IPR051868">
    <property type="entry name" value="ZN346_ZMAT4"/>
</dbReference>
<dbReference type="InterPro" id="IPR036236">
    <property type="entry name" value="Znf_C2H2_sf"/>
</dbReference>
<evidence type="ECO:0000259" key="8">
    <source>
        <dbReference type="PROSITE" id="PS50171"/>
    </source>
</evidence>
<dbReference type="PROSITE" id="PS50171">
    <property type="entry name" value="ZF_MATRIN"/>
    <property type="match status" value="1"/>
</dbReference>
<evidence type="ECO:0000313" key="10">
    <source>
        <dbReference type="Proteomes" id="UP000326396"/>
    </source>
</evidence>
<evidence type="ECO:0000313" key="9">
    <source>
        <dbReference type="EMBL" id="KAD4888901.1"/>
    </source>
</evidence>
<dbReference type="SUPFAM" id="SSF57667">
    <property type="entry name" value="beta-beta-alpha zinc fingers"/>
    <property type="match status" value="2"/>
</dbReference>
<dbReference type="PROSITE" id="PS00028">
    <property type="entry name" value="ZINC_FINGER_C2H2_1"/>
    <property type="match status" value="1"/>
</dbReference>